<proteinExistence type="predicted"/>
<dbReference type="EMBL" id="UOFG01000037">
    <property type="protein sequence ID" value="VAW58427.1"/>
    <property type="molecule type" value="Genomic_DNA"/>
</dbReference>
<gene>
    <name evidence="2" type="ORF">MNBD_GAMMA11-152</name>
</gene>
<sequence length="176" mass="20367">KPGPEKYWKQENWASLPVVSINWYMAQRFVEEINKMDKEYKYRLPTEAEWEYVARAGSHEDRPIAIDALDSYAWFINNSGDEQHPVASRRANAFGVHDMLGNVWEWVADWYAPDSYSRSSGTDPLGPENGRARVRRGGSYHCQIHLMRPGYRAANKPDVAYEVTGFRLLAERKQAQ</sequence>
<keyword evidence="2" id="KW-0808">Transferase</keyword>
<name>A0A3B0X6A9_9ZZZZ</name>
<reference evidence="2" key="1">
    <citation type="submission" date="2018-06" db="EMBL/GenBank/DDBJ databases">
        <authorList>
            <person name="Zhirakovskaya E."/>
        </authorList>
    </citation>
    <scope>NUCLEOTIDE SEQUENCE</scope>
</reference>
<dbReference type="Pfam" id="PF03781">
    <property type="entry name" value="FGE-sulfatase"/>
    <property type="match status" value="1"/>
</dbReference>
<accession>A0A3B0X6A9</accession>
<protein>
    <submittedName>
        <fullName evidence="2">PvdO, pyoverdine responsive serine/threonine kinase (Predicted by OlgaV)</fullName>
    </submittedName>
</protein>
<evidence type="ECO:0000259" key="1">
    <source>
        <dbReference type="Pfam" id="PF03781"/>
    </source>
</evidence>
<feature type="non-terminal residue" evidence="2">
    <location>
        <position position="1"/>
    </location>
</feature>
<keyword evidence="2" id="KW-0418">Kinase</keyword>
<dbReference type="InterPro" id="IPR016187">
    <property type="entry name" value="CTDL_fold"/>
</dbReference>
<dbReference type="PANTHER" id="PTHR23150">
    <property type="entry name" value="SULFATASE MODIFYING FACTOR 1, 2"/>
    <property type="match status" value="1"/>
</dbReference>
<feature type="domain" description="Sulfatase-modifying factor enzyme-like" evidence="1">
    <location>
        <begin position="7"/>
        <end position="169"/>
    </location>
</feature>
<evidence type="ECO:0000313" key="2">
    <source>
        <dbReference type="EMBL" id="VAW58427.1"/>
    </source>
</evidence>
<dbReference type="InterPro" id="IPR042095">
    <property type="entry name" value="SUMF_sf"/>
</dbReference>
<dbReference type="PANTHER" id="PTHR23150:SF19">
    <property type="entry name" value="FORMYLGLYCINE-GENERATING ENZYME"/>
    <property type="match status" value="1"/>
</dbReference>
<dbReference type="AlphaFoldDB" id="A0A3B0X6A9"/>
<dbReference type="GO" id="GO:0120147">
    <property type="term" value="F:formylglycine-generating oxidase activity"/>
    <property type="evidence" value="ECO:0007669"/>
    <property type="project" value="TreeGrafter"/>
</dbReference>
<dbReference type="GO" id="GO:0016301">
    <property type="term" value="F:kinase activity"/>
    <property type="evidence" value="ECO:0007669"/>
    <property type="project" value="UniProtKB-KW"/>
</dbReference>
<dbReference type="Gene3D" id="3.90.1580.10">
    <property type="entry name" value="paralog of FGE (formylglycine-generating enzyme)"/>
    <property type="match status" value="1"/>
</dbReference>
<dbReference type="InterPro" id="IPR005532">
    <property type="entry name" value="SUMF_dom"/>
</dbReference>
<dbReference type="InterPro" id="IPR051043">
    <property type="entry name" value="Sulfatase_Mod_Factor_Kinase"/>
</dbReference>
<organism evidence="2">
    <name type="scientific">hydrothermal vent metagenome</name>
    <dbReference type="NCBI Taxonomy" id="652676"/>
    <lineage>
        <taxon>unclassified sequences</taxon>
        <taxon>metagenomes</taxon>
        <taxon>ecological metagenomes</taxon>
    </lineage>
</organism>
<dbReference type="SUPFAM" id="SSF56436">
    <property type="entry name" value="C-type lectin-like"/>
    <property type="match status" value="1"/>
</dbReference>